<dbReference type="GO" id="GO:1990234">
    <property type="term" value="C:transferase complex"/>
    <property type="evidence" value="ECO:0007669"/>
    <property type="project" value="UniProtKB-ARBA"/>
</dbReference>
<dbReference type="OrthoDB" id="6262491at2759"/>
<dbReference type="InterPro" id="IPR019775">
    <property type="entry name" value="WD40_repeat_CS"/>
</dbReference>
<evidence type="ECO:0000313" key="4">
    <source>
        <dbReference type="EMBL" id="ETN97129.1"/>
    </source>
</evidence>
<feature type="repeat" description="WD" evidence="3">
    <location>
        <begin position="13"/>
        <end position="60"/>
    </location>
</feature>
<dbReference type="PROSITE" id="PS50082">
    <property type="entry name" value="WD_REPEATS_2"/>
    <property type="match status" value="2"/>
</dbReference>
<dbReference type="PANTHER" id="PTHR22847:SF637">
    <property type="entry name" value="WD REPEAT DOMAIN 5B"/>
    <property type="match status" value="1"/>
</dbReference>
<dbReference type="Proteomes" id="UP000023152">
    <property type="component" value="Unassembled WGS sequence"/>
</dbReference>
<dbReference type="PROSITE" id="PS50294">
    <property type="entry name" value="WD_REPEATS_REGION"/>
    <property type="match status" value="1"/>
</dbReference>
<organism evidence="4 5">
    <name type="scientific">Reticulomyxa filosa</name>
    <dbReference type="NCBI Taxonomy" id="46433"/>
    <lineage>
        <taxon>Eukaryota</taxon>
        <taxon>Sar</taxon>
        <taxon>Rhizaria</taxon>
        <taxon>Retaria</taxon>
        <taxon>Foraminifera</taxon>
        <taxon>Monothalamids</taxon>
        <taxon>Reticulomyxidae</taxon>
        <taxon>Reticulomyxa</taxon>
    </lineage>
</organism>
<dbReference type="AlphaFoldDB" id="X6L8Q8"/>
<gene>
    <name evidence="4" type="ORF">RFI_40402</name>
</gene>
<comment type="caution">
    <text evidence="4">The sequence shown here is derived from an EMBL/GenBank/DDBJ whole genome shotgun (WGS) entry which is preliminary data.</text>
</comment>
<evidence type="ECO:0000313" key="5">
    <source>
        <dbReference type="Proteomes" id="UP000023152"/>
    </source>
</evidence>
<proteinExistence type="predicted"/>
<dbReference type="SMART" id="SM00320">
    <property type="entry name" value="WD40"/>
    <property type="match status" value="2"/>
</dbReference>
<evidence type="ECO:0000256" key="1">
    <source>
        <dbReference type="ARBA" id="ARBA00022574"/>
    </source>
</evidence>
<dbReference type="PANTHER" id="PTHR22847">
    <property type="entry name" value="WD40 REPEAT PROTEIN"/>
    <property type="match status" value="1"/>
</dbReference>
<protein>
    <submittedName>
        <fullName evidence="4">Uncharacterized protein</fullName>
    </submittedName>
</protein>
<dbReference type="SUPFAM" id="SSF50978">
    <property type="entry name" value="WD40 repeat-like"/>
    <property type="match status" value="1"/>
</dbReference>
<feature type="repeat" description="WD" evidence="3">
    <location>
        <begin position="88"/>
        <end position="114"/>
    </location>
</feature>
<dbReference type="PRINTS" id="PR00320">
    <property type="entry name" value="GPROTEINBRPT"/>
</dbReference>
<dbReference type="InterPro" id="IPR036322">
    <property type="entry name" value="WD40_repeat_dom_sf"/>
</dbReference>
<dbReference type="Gene3D" id="2.130.10.10">
    <property type="entry name" value="YVTN repeat-like/Quinoprotein amine dehydrogenase"/>
    <property type="match status" value="1"/>
</dbReference>
<keyword evidence="1 3" id="KW-0853">WD repeat</keyword>
<dbReference type="EMBL" id="ASPP01050711">
    <property type="protein sequence ID" value="ETN97129.1"/>
    <property type="molecule type" value="Genomic_DNA"/>
</dbReference>
<evidence type="ECO:0000256" key="3">
    <source>
        <dbReference type="PROSITE-ProRule" id="PRU00221"/>
    </source>
</evidence>
<accession>X6L8Q8</accession>
<reference evidence="4 5" key="1">
    <citation type="journal article" date="2013" name="Curr. Biol.">
        <title>The Genome of the Foraminiferan Reticulomyxa filosa.</title>
        <authorList>
            <person name="Glockner G."/>
            <person name="Hulsmann N."/>
            <person name="Schleicher M."/>
            <person name="Noegel A.A."/>
            <person name="Eichinger L."/>
            <person name="Gallinger C."/>
            <person name="Pawlowski J."/>
            <person name="Sierra R."/>
            <person name="Euteneuer U."/>
            <person name="Pillet L."/>
            <person name="Moustafa A."/>
            <person name="Platzer M."/>
            <person name="Groth M."/>
            <person name="Szafranski K."/>
            <person name="Schliwa M."/>
        </authorList>
    </citation>
    <scope>NUCLEOTIDE SEQUENCE [LARGE SCALE GENOMIC DNA]</scope>
</reference>
<dbReference type="InterPro" id="IPR015943">
    <property type="entry name" value="WD40/YVTN_repeat-like_dom_sf"/>
</dbReference>
<dbReference type="InterPro" id="IPR020472">
    <property type="entry name" value="WD40_PAC1"/>
</dbReference>
<keyword evidence="5" id="KW-1185">Reference proteome</keyword>
<dbReference type="Pfam" id="PF00400">
    <property type="entry name" value="WD40"/>
    <property type="match status" value="2"/>
</dbReference>
<name>X6L8Q8_RETFI</name>
<dbReference type="PROSITE" id="PS00678">
    <property type="entry name" value="WD_REPEATS_1"/>
    <property type="match status" value="2"/>
</dbReference>
<evidence type="ECO:0000256" key="2">
    <source>
        <dbReference type="ARBA" id="ARBA00022737"/>
    </source>
</evidence>
<sequence length="193" mass="22327">MWDIETTKQLIVFKGHESGVRSVKYGSNELRNIGANTILSGSYDNSIRLWDVRSGKQIQLFNGHRSAVWDVEYSLFVIKNSDEVVGGNSNVICSGSSDNTIRFWDIRSNKELYIINVGNKNGGIYCLRFLQAKEKGKKTNISFLTQIFLPYAMKITYFFHFNQITFDIFCRKEKKLSFLKTLSCKHNFFLDIF</sequence>
<dbReference type="InterPro" id="IPR001680">
    <property type="entry name" value="WD40_rpt"/>
</dbReference>
<keyword evidence="2" id="KW-0677">Repeat</keyword>